<name>A0A2H9U4S6_9GAMM</name>
<evidence type="ECO:0000259" key="3">
    <source>
        <dbReference type="Pfam" id="PF05170"/>
    </source>
</evidence>
<dbReference type="Proteomes" id="UP000235861">
    <property type="component" value="Unassembled WGS sequence"/>
</dbReference>
<organism evidence="4 5">
    <name type="scientific">Aeromonas cavernicola</name>
    <dbReference type="NCBI Taxonomy" id="1006623"/>
    <lineage>
        <taxon>Bacteria</taxon>
        <taxon>Pseudomonadati</taxon>
        <taxon>Pseudomonadota</taxon>
        <taxon>Gammaproteobacteria</taxon>
        <taxon>Aeromonadales</taxon>
        <taxon>Aeromonadaceae</taxon>
        <taxon>Aeromonas</taxon>
    </lineage>
</organism>
<feature type="transmembrane region" description="Helical" evidence="2">
    <location>
        <begin position="7"/>
        <end position="26"/>
    </location>
</feature>
<feature type="region of interest" description="Disordered" evidence="1">
    <location>
        <begin position="385"/>
        <end position="413"/>
    </location>
</feature>
<keyword evidence="5" id="KW-1185">Reference proteome</keyword>
<reference evidence="4 5" key="1">
    <citation type="submission" date="2017-11" db="EMBL/GenBank/DDBJ databases">
        <title>Draft genome sequence of environmental isolate Aeromonas cavernicola sp. nov. MDC 2508.</title>
        <authorList>
            <person name="Colston S.M."/>
            <person name="Navarro A."/>
            <person name="Martinez-Murcia A.J."/>
            <person name="Graf J."/>
        </authorList>
    </citation>
    <scope>NUCLEOTIDE SEQUENCE [LARGE SCALE GENOMIC DNA]</scope>
    <source>
        <strain evidence="4 5">MDC 2508</strain>
    </source>
</reference>
<sequence>MKKVIYILLGLVMATLLAGIALVSLLNPNQFKPALVELVRNNTGRELVIDGDIGWRFWPTIGLSLERVAIRNPAGFDEPDLLRFERGEASVALLPLLSRQLAVGTVTLAGAHLFIQTKPDGDSNLTGLVQTRPAATPPASAVNATAAQGASQPWQISLQGVVLAQASAVLRDDRSGRQFQLAQLDLELGQLAAGQWVPITVVAKGTQGPLGFDLSGKAELKLAPTMLASELQKLTLTGSIGLPDRRVEALSVTADRLAVGQWGNLAIDLKAALGAPQPSLTGDVAGTLKVKLDQGEQQLTVAAVQLTATLQGPALAKPRIALALSGAGHVDLARQQLVFSQIALKAEDTQLAGDGRLQLGAIPKLALTLKGDRLDLDSWFPSSAAGSSASAKAAGPAPSAPDVTPQGADKRPALATTEPDLQGLQQFDVSAQLQLDRLRLKGLEASAIDLQLALQGGQLTLTKLNAKVAGGEVRTTGQLDARHSLARYQLSQQIVGVNVQPLLQALANSNQLIGKGDLAITLQGVGLSEQALSRHMQGKVALALRDGALNGIHLGQMIREARATLSGKGLTEVQEARRTDFAALSANFQIANGLASSQDIALFAPALRVKGQGQTELAAQTLDFLLQLAIVESSKGQGGKDVDELKDLSIPVRIGGHWLAPTYRLDVKSLLSSNVQLEQKARREAERGLNKLLGDKANHEGVKKAADQLLKGLFN</sequence>
<protein>
    <submittedName>
        <fullName evidence="4">AsmA family protein</fullName>
    </submittedName>
</protein>
<dbReference type="Pfam" id="PF05170">
    <property type="entry name" value="AsmA"/>
    <property type="match status" value="1"/>
</dbReference>
<evidence type="ECO:0000256" key="2">
    <source>
        <dbReference type="SAM" id="Phobius"/>
    </source>
</evidence>
<dbReference type="InterPro" id="IPR007844">
    <property type="entry name" value="AsmA"/>
</dbReference>
<feature type="compositionally biased region" description="Low complexity" evidence="1">
    <location>
        <begin position="385"/>
        <end position="401"/>
    </location>
</feature>
<dbReference type="GO" id="GO:0090313">
    <property type="term" value="P:regulation of protein targeting to membrane"/>
    <property type="evidence" value="ECO:0007669"/>
    <property type="project" value="TreeGrafter"/>
</dbReference>
<comment type="caution">
    <text evidence="4">The sequence shown here is derived from an EMBL/GenBank/DDBJ whole genome shotgun (WGS) entry which is preliminary data.</text>
</comment>
<dbReference type="GO" id="GO:0005886">
    <property type="term" value="C:plasma membrane"/>
    <property type="evidence" value="ECO:0007669"/>
    <property type="project" value="TreeGrafter"/>
</dbReference>
<evidence type="ECO:0000256" key="1">
    <source>
        <dbReference type="SAM" id="MobiDB-lite"/>
    </source>
</evidence>
<evidence type="ECO:0000313" key="5">
    <source>
        <dbReference type="Proteomes" id="UP000235861"/>
    </source>
</evidence>
<evidence type="ECO:0000313" key="4">
    <source>
        <dbReference type="EMBL" id="PJG59043.1"/>
    </source>
</evidence>
<proteinExistence type="predicted"/>
<dbReference type="OrthoDB" id="9766390at2"/>
<accession>A0A2H9U4S6</accession>
<keyword evidence="2" id="KW-1133">Transmembrane helix</keyword>
<dbReference type="EMBL" id="PGGC01000080">
    <property type="protein sequence ID" value="PJG59043.1"/>
    <property type="molecule type" value="Genomic_DNA"/>
</dbReference>
<dbReference type="InterPro" id="IPR052894">
    <property type="entry name" value="AsmA-related"/>
</dbReference>
<feature type="domain" description="AsmA" evidence="3">
    <location>
        <begin position="4"/>
        <end position="599"/>
    </location>
</feature>
<dbReference type="AlphaFoldDB" id="A0A2H9U4S6"/>
<keyword evidence="2" id="KW-0812">Transmembrane</keyword>
<dbReference type="PANTHER" id="PTHR30441">
    <property type="entry name" value="DUF748 DOMAIN-CONTAINING PROTEIN"/>
    <property type="match status" value="1"/>
</dbReference>
<keyword evidence="2" id="KW-0472">Membrane</keyword>
<dbReference type="RefSeq" id="WP_100293870.1">
    <property type="nucleotide sequence ID" value="NZ_PGGC01000080.1"/>
</dbReference>
<gene>
    <name evidence="4" type="ORF">CUC53_09140</name>
</gene>
<dbReference type="PANTHER" id="PTHR30441:SF4">
    <property type="entry name" value="PROTEIN ASMA"/>
    <property type="match status" value="1"/>
</dbReference>